<dbReference type="Proteomes" id="UP001497700">
    <property type="component" value="Unassembled WGS sequence"/>
</dbReference>
<comment type="caution">
    <text evidence="1">The sequence shown here is derived from an EMBL/GenBank/DDBJ whole genome shotgun (WGS) entry which is preliminary data.</text>
</comment>
<keyword evidence="2" id="KW-1185">Reference proteome</keyword>
<name>A0ACB9Z6E6_9PEZI</name>
<sequence length="1417" mass="160453">MSGLSQPGVSVSPNQIQHIDESEQTPVEVSKIFKDALEFFIGNLSQPEKKYFSEHEDAQSVIVAIKAITEKHPVHRSRLTAACRKFQHLVSRLQPYFDVVEVFVQVKPEYMALIWGSLKMIFKLSSNYISFLDKMADMFSNIATQLPAYEEFVTILQKRAAYRGENHTSAYALFINKKPSLKIKLSLASRLVWQPFDVQYDALMSRIKQHNSLLDLELRLASTKEAIAQFTRYEECFTINRALESKHKERDEEGERTQLLNQVEELKKWINPSQWTERLEEAREKRTPNTGGWILENQIYRAWKKFDQEPSGPQGSRILTIRGKVGYGKTILCSIIIDDLGSYAIDAECAATHAGHSVVFYFFDKRHGYANTPTDAIRAMLAQLLHLRRFDKITVDAASIIFKKDKTGQSTATKAEVLAVLEMLLGHLKFTYLVFDGLDECSDPQELLRTLGMLAEQSKTSAFLLIGRPSVQLPARFSKGCVRIDLDPNHLQHSNDMEMTLRPLLQELSDECLFSDELDVNQTVDMVTEKANGIFLWAKLLLDYLKLSSLTVQDREDIINDLYRLPDLDSLYRVILANLESRFPGASLNSVSRLFQLVAYARRPLKLAELHHAMSLPFDRQQTRRDLIPNIKESLGPLSGSLIELRGDGNTQFIHISIKEYFVEMSSTHGQSATSSRLFTGEGLANRNIAASCLAYIIHTVPSEPLSGSSHIIPSAQLIKGKYPFLEYSLKGWGNHFVKGFQQPQGRAESTAGGDVTWTQLSRLLNTFLTCEKVTTVWIEASWLYEMPPAVPQLPDLDSMRYLLAGHPEALKLIHEACKSLEELSRDLDALHKSWSHILTREPNEIWEPSIPAFTKSRFWVSTNKARVIKFSPSQSVLGDSIVVCSQLSQDGIRMGVVKLIPTKQWINDNKPEHIGQNHGECSDGSDDNWTARYEIWSLILNSLTTAIEITLPDKDMQPFVKNAECFPHKTTEATVSLPLSISDDLHVIIILNTIISVRTDEPSNSGQATKTAFDHQVLNIHGYVDIVDPTRHNFKKLYYLKFDPSNEYLIIMHEPAFEAIDNPFVPSGGKYRYRIPWILQIFRDENHNSGQTAVPLYTHFKTLRFGAVPEIALFAPLRGFAFHPSAPVLAFAQILNGVPGTYIWDLEEAFDDAFLVHNLPMMDPVFSADGNFLHGTNVSSDFYIGSISDLDIDYISSLRLNETRQPLIVRLPAYIRPEHASSFEGEETQCLQETTEQIQSLETFRAAVLEIAAQPQPPVQRANTLAFDKDAGGVAHISRLWELKRDGAVVLTTLGLDGQLRNETLSRLPDETRQYYDISLVHGLNPTHGMRDTMRIVLNRTSRRFYLYSDLNKAPPATVERERDSILSYVITVNLEVAFGGQLFKPALAEPPRKENSDRGSYDIRIATYKPSTWSY</sequence>
<proteinExistence type="predicted"/>
<gene>
    <name evidence="1" type="ORF">F4820DRAFT_468079</name>
</gene>
<organism evidence="1 2">
    <name type="scientific">Hypoxylon rubiginosum</name>
    <dbReference type="NCBI Taxonomy" id="110542"/>
    <lineage>
        <taxon>Eukaryota</taxon>
        <taxon>Fungi</taxon>
        <taxon>Dikarya</taxon>
        <taxon>Ascomycota</taxon>
        <taxon>Pezizomycotina</taxon>
        <taxon>Sordariomycetes</taxon>
        <taxon>Xylariomycetidae</taxon>
        <taxon>Xylariales</taxon>
        <taxon>Hypoxylaceae</taxon>
        <taxon>Hypoxylon</taxon>
    </lineage>
</organism>
<protein>
    <submittedName>
        <fullName evidence="1">Uncharacterized protein</fullName>
    </submittedName>
</protein>
<evidence type="ECO:0000313" key="2">
    <source>
        <dbReference type="Proteomes" id="UP001497700"/>
    </source>
</evidence>
<reference evidence="1 2" key="1">
    <citation type="journal article" date="2022" name="New Phytol.">
        <title>Ecological generalism drives hyperdiversity of secondary metabolite gene clusters in xylarialean endophytes.</title>
        <authorList>
            <person name="Franco M.E.E."/>
            <person name="Wisecaver J.H."/>
            <person name="Arnold A.E."/>
            <person name="Ju Y.M."/>
            <person name="Slot J.C."/>
            <person name="Ahrendt S."/>
            <person name="Moore L.P."/>
            <person name="Eastman K.E."/>
            <person name="Scott K."/>
            <person name="Konkel Z."/>
            <person name="Mondo S.J."/>
            <person name="Kuo A."/>
            <person name="Hayes R.D."/>
            <person name="Haridas S."/>
            <person name="Andreopoulos B."/>
            <person name="Riley R."/>
            <person name="LaButti K."/>
            <person name="Pangilinan J."/>
            <person name="Lipzen A."/>
            <person name="Amirebrahimi M."/>
            <person name="Yan J."/>
            <person name="Adam C."/>
            <person name="Keymanesh K."/>
            <person name="Ng V."/>
            <person name="Louie K."/>
            <person name="Northen T."/>
            <person name="Drula E."/>
            <person name="Henrissat B."/>
            <person name="Hsieh H.M."/>
            <person name="Youens-Clark K."/>
            <person name="Lutzoni F."/>
            <person name="Miadlikowska J."/>
            <person name="Eastwood D.C."/>
            <person name="Hamelin R.C."/>
            <person name="Grigoriev I.V."/>
            <person name="U'Ren J.M."/>
        </authorList>
    </citation>
    <scope>NUCLEOTIDE SEQUENCE [LARGE SCALE GENOMIC DNA]</scope>
    <source>
        <strain evidence="1 2">CBS 119005</strain>
    </source>
</reference>
<accession>A0ACB9Z6E6</accession>
<evidence type="ECO:0000313" key="1">
    <source>
        <dbReference type="EMBL" id="KAI4867277.1"/>
    </source>
</evidence>
<dbReference type="EMBL" id="MU393449">
    <property type="protein sequence ID" value="KAI4867277.1"/>
    <property type="molecule type" value="Genomic_DNA"/>
</dbReference>